<comment type="caution">
    <text evidence="1">The sequence shown here is derived from an EMBL/GenBank/DDBJ whole genome shotgun (WGS) entry which is preliminary data.</text>
</comment>
<evidence type="ECO:0000313" key="2">
    <source>
        <dbReference type="Proteomes" id="UP000321258"/>
    </source>
</evidence>
<dbReference type="Gene3D" id="3.40.50.2300">
    <property type="match status" value="1"/>
</dbReference>
<accession>A0A512IN08</accession>
<dbReference type="EMBL" id="BJZT01000014">
    <property type="protein sequence ID" value="GEO99093.1"/>
    <property type="molecule type" value="Genomic_DNA"/>
</dbReference>
<reference evidence="1 2" key="1">
    <citation type="submission" date="2019-07" db="EMBL/GenBank/DDBJ databases">
        <title>Whole genome shotgun sequence of Methylobacterium haplocladii NBRC 107714.</title>
        <authorList>
            <person name="Hosoyama A."/>
            <person name="Uohara A."/>
            <person name="Ohji S."/>
            <person name="Ichikawa N."/>
        </authorList>
    </citation>
    <scope>NUCLEOTIDE SEQUENCE [LARGE SCALE GENOMIC DNA]</scope>
    <source>
        <strain evidence="1 2">NBRC 107714</strain>
    </source>
</reference>
<protein>
    <submittedName>
        <fullName evidence="1">Uncharacterized protein</fullName>
    </submittedName>
</protein>
<organism evidence="1 2">
    <name type="scientific">Methylobacterium haplocladii</name>
    <dbReference type="NCBI Taxonomy" id="1176176"/>
    <lineage>
        <taxon>Bacteria</taxon>
        <taxon>Pseudomonadati</taxon>
        <taxon>Pseudomonadota</taxon>
        <taxon>Alphaproteobacteria</taxon>
        <taxon>Hyphomicrobiales</taxon>
        <taxon>Methylobacteriaceae</taxon>
        <taxon>Methylobacterium</taxon>
    </lineage>
</organism>
<dbReference type="AlphaFoldDB" id="A0A512IN08"/>
<keyword evidence="2" id="KW-1185">Reference proteome</keyword>
<evidence type="ECO:0000313" key="1">
    <source>
        <dbReference type="EMBL" id="GEO99093.1"/>
    </source>
</evidence>
<gene>
    <name evidence="1" type="ORF">MHA02_14810</name>
</gene>
<dbReference type="Proteomes" id="UP000321258">
    <property type="component" value="Unassembled WGS sequence"/>
</dbReference>
<proteinExistence type="predicted"/>
<name>A0A512IN08_9HYPH</name>
<sequence length="63" mass="6611">MSVVACEAAANLQDSSIPFVLATGYDADGIPAEFEGVVRLQKARSTPRNWRSGIVRCGSGDVA</sequence>